<evidence type="ECO:0000256" key="3">
    <source>
        <dbReference type="ARBA" id="ARBA00023163"/>
    </source>
</evidence>
<dbReference type="SUPFAM" id="SSF55781">
    <property type="entry name" value="GAF domain-like"/>
    <property type="match status" value="1"/>
</dbReference>
<evidence type="ECO:0000259" key="4">
    <source>
        <dbReference type="PROSITE" id="PS51077"/>
    </source>
</evidence>
<name>A0ABV9F1I8_9SPHN</name>
<keyword evidence="1" id="KW-0805">Transcription regulation</keyword>
<accession>A0ABV9F1I8</accession>
<evidence type="ECO:0000259" key="5">
    <source>
        <dbReference type="PROSITE" id="PS51078"/>
    </source>
</evidence>
<dbReference type="Pfam" id="PF01614">
    <property type="entry name" value="IclR_C"/>
    <property type="match status" value="1"/>
</dbReference>
<organism evidence="6 7">
    <name type="scientific">Sphingobium tyrosinilyticum</name>
    <dbReference type="NCBI Taxonomy" id="2715436"/>
    <lineage>
        <taxon>Bacteria</taxon>
        <taxon>Pseudomonadati</taxon>
        <taxon>Pseudomonadota</taxon>
        <taxon>Alphaproteobacteria</taxon>
        <taxon>Sphingomonadales</taxon>
        <taxon>Sphingomonadaceae</taxon>
        <taxon>Sphingobium</taxon>
    </lineage>
</organism>
<dbReference type="PANTHER" id="PTHR30136:SF8">
    <property type="entry name" value="TRANSCRIPTIONAL REGULATORY PROTEIN"/>
    <property type="match status" value="1"/>
</dbReference>
<evidence type="ECO:0000256" key="1">
    <source>
        <dbReference type="ARBA" id="ARBA00023015"/>
    </source>
</evidence>
<evidence type="ECO:0000256" key="2">
    <source>
        <dbReference type="ARBA" id="ARBA00023125"/>
    </source>
</evidence>
<dbReference type="PANTHER" id="PTHR30136">
    <property type="entry name" value="HELIX-TURN-HELIX TRANSCRIPTIONAL REGULATOR, ICLR FAMILY"/>
    <property type="match status" value="1"/>
</dbReference>
<dbReference type="PROSITE" id="PS51078">
    <property type="entry name" value="ICLR_ED"/>
    <property type="match status" value="1"/>
</dbReference>
<dbReference type="SUPFAM" id="SSF46785">
    <property type="entry name" value="Winged helix' DNA-binding domain"/>
    <property type="match status" value="1"/>
</dbReference>
<reference evidence="7" key="1">
    <citation type="journal article" date="2019" name="Int. J. Syst. Evol. Microbiol.">
        <title>The Global Catalogue of Microorganisms (GCM) 10K type strain sequencing project: providing services to taxonomists for standard genome sequencing and annotation.</title>
        <authorList>
            <consortium name="The Broad Institute Genomics Platform"/>
            <consortium name="The Broad Institute Genome Sequencing Center for Infectious Disease"/>
            <person name="Wu L."/>
            <person name="Ma J."/>
        </authorList>
    </citation>
    <scope>NUCLEOTIDE SEQUENCE [LARGE SCALE GENOMIC DNA]</scope>
    <source>
        <strain evidence="7">NBRC 103632</strain>
    </source>
</reference>
<dbReference type="EMBL" id="JBHSFZ010000020">
    <property type="protein sequence ID" value="MFC4594575.1"/>
    <property type="molecule type" value="Genomic_DNA"/>
</dbReference>
<dbReference type="InterPro" id="IPR050707">
    <property type="entry name" value="HTH_MetabolicPath_Reg"/>
</dbReference>
<sequence>MNGVAAEARGVQSIEVGARILEAIAAAGDLVMLRDIALLAGIAPAQAHPYLVSYRRSNLVEQDAESGRYRLGPFALQLGLARLRSFDPLKAAGEAAARFAADTAMSVAITVWGAYGPTVVQIYEGSDQVHTALRPGTVFSLTGSATGRIFCAHLGVELVVEAIKLQKAEKSPSRIVGSVSDFRSIRAELPYIREAGYATTSSDPIPGISAMSAPIFETGGELTGAITVIGPVPSFDLDPSAERVREVIDLAHAISARAGYPASWPIYMTPDSRRK</sequence>
<dbReference type="Gene3D" id="3.30.450.40">
    <property type="match status" value="1"/>
</dbReference>
<feature type="domain" description="HTH iclR-type" evidence="4">
    <location>
        <begin position="11"/>
        <end position="73"/>
    </location>
</feature>
<gene>
    <name evidence="6" type="ORF">ACFO3E_10310</name>
</gene>
<dbReference type="PROSITE" id="PS51077">
    <property type="entry name" value="HTH_ICLR"/>
    <property type="match status" value="1"/>
</dbReference>
<dbReference type="Gene3D" id="1.10.10.10">
    <property type="entry name" value="Winged helix-like DNA-binding domain superfamily/Winged helix DNA-binding domain"/>
    <property type="match status" value="1"/>
</dbReference>
<dbReference type="InterPro" id="IPR005471">
    <property type="entry name" value="Tscrpt_reg_IclR_N"/>
</dbReference>
<evidence type="ECO:0000313" key="6">
    <source>
        <dbReference type="EMBL" id="MFC4594575.1"/>
    </source>
</evidence>
<comment type="caution">
    <text evidence="6">The sequence shown here is derived from an EMBL/GenBank/DDBJ whole genome shotgun (WGS) entry which is preliminary data.</text>
</comment>
<evidence type="ECO:0000313" key="7">
    <source>
        <dbReference type="Proteomes" id="UP001595957"/>
    </source>
</evidence>
<dbReference type="Pfam" id="PF09339">
    <property type="entry name" value="HTH_IclR"/>
    <property type="match status" value="1"/>
</dbReference>
<dbReference type="Proteomes" id="UP001595957">
    <property type="component" value="Unassembled WGS sequence"/>
</dbReference>
<dbReference type="InterPro" id="IPR014757">
    <property type="entry name" value="Tscrpt_reg_IclR_C"/>
</dbReference>
<dbReference type="InterPro" id="IPR029016">
    <property type="entry name" value="GAF-like_dom_sf"/>
</dbReference>
<keyword evidence="3" id="KW-0804">Transcription</keyword>
<proteinExistence type="predicted"/>
<dbReference type="InterPro" id="IPR036390">
    <property type="entry name" value="WH_DNA-bd_sf"/>
</dbReference>
<feature type="domain" description="IclR-ED" evidence="5">
    <location>
        <begin position="74"/>
        <end position="260"/>
    </location>
</feature>
<keyword evidence="7" id="KW-1185">Reference proteome</keyword>
<keyword evidence="2" id="KW-0238">DNA-binding</keyword>
<protein>
    <submittedName>
        <fullName evidence="6">IclR family transcriptional regulator</fullName>
    </submittedName>
</protein>
<dbReference type="InterPro" id="IPR036388">
    <property type="entry name" value="WH-like_DNA-bd_sf"/>
</dbReference>
<dbReference type="SMART" id="SM00346">
    <property type="entry name" value="HTH_ICLR"/>
    <property type="match status" value="1"/>
</dbReference>